<dbReference type="InterPro" id="IPR020843">
    <property type="entry name" value="ER"/>
</dbReference>
<dbReference type="PANTHER" id="PTHR48106">
    <property type="entry name" value="QUINONE OXIDOREDUCTASE PIG3-RELATED"/>
    <property type="match status" value="1"/>
</dbReference>
<evidence type="ECO:0000256" key="1">
    <source>
        <dbReference type="ARBA" id="ARBA00022857"/>
    </source>
</evidence>
<dbReference type="Pfam" id="PF08240">
    <property type="entry name" value="ADH_N"/>
    <property type="match status" value="1"/>
</dbReference>
<proteinExistence type="predicted"/>
<organism evidence="4 5">
    <name type="scientific">Actinoallomurus liliacearum</name>
    <dbReference type="NCBI Taxonomy" id="1080073"/>
    <lineage>
        <taxon>Bacteria</taxon>
        <taxon>Bacillati</taxon>
        <taxon>Actinomycetota</taxon>
        <taxon>Actinomycetes</taxon>
        <taxon>Streptosporangiales</taxon>
        <taxon>Thermomonosporaceae</taxon>
        <taxon>Actinoallomurus</taxon>
    </lineage>
</organism>
<reference evidence="5" key="1">
    <citation type="journal article" date="2019" name="Int. J. Syst. Evol. Microbiol.">
        <title>The Global Catalogue of Microorganisms (GCM) 10K type strain sequencing project: providing services to taxonomists for standard genome sequencing and annotation.</title>
        <authorList>
            <consortium name="The Broad Institute Genomics Platform"/>
            <consortium name="The Broad Institute Genome Sequencing Center for Infectious Disease"/>
            <person name="Wu L."/>
            <person name="Ma J."/>
        </authorList>
    </citation>
    <scope>NUCLEOTIDE SEQUENCE [LARGE SCALE GENOMIC DNA]</scope>
    <source>
        <strain evidence="5">JCM 17938</strain>
    </source>
</reference>
<feature type="domain" description="Enoyl reductase (ER)" evidence="3">
    <location>
        <begin position="7"/>
        <end position="320"/>
    </location>
</feature>
<evidence type="ECO:0000313" key="5">
    <source>
        <dbReference type="Proteomes" id="UP001500212"/>
    </source>
</evidence>
<accession>A0ABP8TTL8</accession>
<evidence type="ECO:0000259" key="3">
    <source>
        <dbReference type="SMART" id="SM00829"/>
    </source>
</evidence>
<dbReference type="PANTHER" id="PTHR48106:SF13">
    <property type="entry name" value="QUINONE OXIDOREDUCTASE-RELATED"/>
    <property type="match status" value="1"/>
</dbReference>
<comment type="caution">
    <text evidence="4">The sequence shown here is derived from an EMBL/GenBank/DDBJ whole genome shotgun (WGS) entry which is preliminary data.</text>
</comment>
<keyword evidence="1" id="KW-0521">NADP</keyword>
<dbReference type="EMBL" id="BAABHJ010000023">
    <property type="protein sequence ID" value="GAA4613841.1"/>
    <property type="molecule type" value="Genomic_DNA"/>
</dbReference>
<dbReference type="Gene3D" id="3.40.50.720">
    <property type="entry name" value="NAD(P)-binding Rossmann-like Domain"/>
    <property type="match status" value="1"/>
</dbReference>
<dbReference type="InterPro" id="IPR002364">
    <property type="entry name" value="Quin_OxRdtase/zeta-crystal_CS"/>
</dbReference>
<protein>
    <submittedName>
        <fullName evidence="4">Zinc-binding dehydrogenase</fullName>
    </submittedName>
</protein>
<sequence>MRVIEVGRFGGPEVLVPVDRPDPVPGPGQVVVAVSAADTLFVETQIRSGWGGEYFDVRPPYVPGGAVTGEVSAVGEGVDPAWAGRRVATRTPDGGYATHVVVPADGLLPVPDGLDPATAAALLHDGVTALGVFDPARVRPGEWVLVVAAAGGMGTLLVQLSRTAGAHVIAAARGKRKLDLARELGAEVVVDYSEPGWADRVREATGGRGPDVVFDGAGGEIGGAAIAVAADGARISAHGAPSGGFAPVDPGAVARRGLTVRGIQDLQFGPEEYRRLAERALGEAAAGRIEPVIGRTFPLTDAAEAHAAIEAREVLGKALLIVA</sequence>
<dbReference type="PROSITE" id="PS01162">
    <property type="entry name" value="QOR_ZETA_CRYSTAL"/>
    <property type="match status" value="1"/>
</dbReference>
<dbReference type="RefSeq" id="WP_345361941.1">
    <property type="nucleotide sequence ID" value="NZ_BAABHJ010000023.1"/>
</dbReference>
<keyword evidence="5" id="KW-1185">Reference proteome</keyword>
<dbReference type="SMART" id="SM00829">
    <property type="entry name" value="PKS_ER"/>
    <property type="match status" value="1"/>
</dbReference>
<keyword evidence="2" id="KW-0560">Oxidoreductase</keyword>
<evidence type="ECO:0000256" key="2">
    <source>
        <dbReference type="ARBA" id="ARBA00023002"/>
    </source>
</evidence>
<dbReference type="InterPro" id="IPR011032">
    <property type="entry name" value="GroES-like_sf"/>
</dbReference>
<dbReference type="Gene3D" id="3.90.180.10">
    <property type="entry name" value="Medium-chain alcohol dehydrogenases, catalytic domain"/>
    <property type="match status" value="1"/>
</dbReference>
<dbReference type="Pfam" id="PF00107">
    <property type="entry name" value="ADH_zinc_N"/>
    <property type="match status" value="1"/>
</dbReference>
<dbReference type="InterPro" id="IPR013154">
    <property type="entry name" value="ADH-like_N"/>
</dbReference>
<evidence type="ECO:0000313" key="4">
    <source>
        <dbReference type="EMBL" id="GAA4613841.1"/>
    </source>
</evidence>
<dbReference type="SUPFAM" id="SSF50129">
    <property type="entry name" value="GroES-like"/>
    <property type="match status" value="1"/>
</dbReference>
<dbReference type="CDD" id="cd08244">
    <property type="entry name" value="MDR_enoyl_red"/>
    <property type="match status" value="1"/>
</dbReference>
<gene>
    <name evidence="4" type="ORF">GCM10023195_60160</name>
</gene>
<name>A0ABP8TTL8_9ACTN</name>
<dbReference type="SUPFAM" id="SSF51735">
    <property type="entry name" value="NAD(P)-binding Rossmann-fold domains"/>
    <property type="match status" value="1"/>
</dbReference>
<dbReference type="Proteomes" id="UP001500212">
    <property type="component" value="Unassembled WGS sequence"/>
</dbReference>
<dbReference type="InterPro" id="IPR013149">
    <property type="entry name" value="ADH-like_C"/>
</dbReference>
<dbReference type="InterPro" id="IPR036291">
    <property type="entry name" value="NAD(P)-bd_dom_sf"/>
</dbReference>